<dbReference type="PROSITE" id="PS50850">
    <property type="entry name" value="MFS"/>
    <property type="match status" value="1"/>
</dbReference>
<dbReference type="PANTHER" id="PTHR23521">
    <property type="entry name" value="TRANSPORTER MFS SUPERFAMILY"/>
    <property type="match status" value="1"/>
</dbReference>
<feature type="transmembrane region" description="Helical" evidence="4">
    <location>
        <begin position="264"/>
        <end position="286"/>
    </location>
</feature>
<feature type="transmembrane region" description="Helical" evidence="4">
    <location>
        <begin position="293"/>
        <end position="314"/>
    </location>
</feature>
<evidence type="ECO:0000256" key="4">
    <source>
        <dbReference type="SAM" id="Phobius"/>
    </source>
</evidence>
<sequence length="416" mass="42963">MAMAQCTGVRRMLAERVGPVTVISLAQLFGTSLWFSANGAASEITRAWHATAADIGWLTSAVQAGFILGTLTMSLSGGADRFRASSIFIWSALFGAVFNAMFALLATGIVSGAICRFLVGICLAGIYPMGMKLVVSWVPEKTGPALAQLVAMLTLGSGLPHALKVAGTDLPWQGIIVASSMLALLAGLLIFLLGDGPHARSKSHRTHKSTASPSSGVFGALQRPDFRGAALGYFGHMWELYAFWTLVPLYIARSSLADGIHAGGVSGLSFFIFAAGSAGCLAGGMLSRRIGSAGVAAGALAISGTCCVLFALMWRDAGAPLLFVLLLVWGAAVVADSPQFSALSARACPPELVGSALAIQNSIGFAITVVSISAATALFERVGLDSAWLLVIGPIAGLTGFAPVLRRQMRGKTSKA</sequence>
<dbReference type="InterPro" id="IPR011701">
    <property type="entry name" value="MFS"/>
</dbReference>
<dbReference type="InterPro" id="IPR036259">
    <property type="entry name" value="MFS_trans_sf"/>
</dbReference>
<feature type="transmembrane region" description="Helical" evidence="4">
    <location>
        <begin position="87"/>
        <end position="111"/>
    </location>
</feature>
<feature type="transmembrane region" description="Helical" evidence="4">
    <location>
        <begin position="117"/>
        <end position="138"/>
    </location>
</feature>
<feature type="transmembrane region" description="Helical" evidence="4">
    <location>
        <begin position="231"/>
        <end position="252"/>
    </location>
</feature>
<evidence type="ECO:0000313" key="7">
    <source>
        <dbReference type="Proteomes" id="UP000054911"/>
    </source>
</evidence>
<evidence type="ECO:0000256" key="3">
    <source>
        <dbReference type="ARBA" id="ARBA00023136"/>
    </source>
</evidence>
<feature type="transmembrane region" description="Helical" evidence="4">
    <location>
        <begin position="175"/>
        <end position="194"/>
    </location>
</feature>
<dbReference type="Pfam" id="PF07690">
    <property type="entry name" value="MFS_1"/>
    <property type="match status" value="1"/>
</dbReference>
<reference evidence="6" key="1">
    <citation type="submission" date="2016-01" db="EMBL/GenBank/DDBJ databases">
        <authorList>
            <person name="Peeters C."/>
        </authorList>
    </citation>
    <scope>NUCLEOTIDE SEQUENCE [LARGE SCALE GENOMIC DNA]</scope>
    <source>
        <strain evidence="6">LMG 29323</strain>
    </source>
</reference>
<dbReference type="Proteomes" id="UP000054911">
    <property type="component" value="Unassembled WGS sequence"/>
</dbReference>
<dbReference type="InterPro" id="IPR020846">
    <property type="entry name" value="MFS_dom"/>
</dbReference>
<dbReference type="SUPFAM" id="SSF103473">
    <property type="entry name" value="MFS general substrate transporter"/>
    <property type="match status" value="1"/>
</dbReference>
<gene>
    <name evidence="6" type="ORF">AWB80_04577</name>
</gene>
<dbReference type="Gene3D" id="1.20.1250.20">
    <property type="entry name" value="MFS general substrate transporter like domains"/>
    <property type="match status" value="1"/>
</dbReference>
<accession>A0A158C489</accession>
<feature type="transmembrane region" description="Helical" evidence="4">
    <location>
        <begin position="387"/>
        <end position="405"/>
    </location>
</feature>
<evidence type="ECO:0000259" key="5">
    <source>
        <dbReference type="PROSITE" id="PS50850"/>
    </source>
</evidence>
<dbReference type="EMBL" id="FCOE02000016">
    <property type="protein sequence ID" value="SAK77165.1"/>
    <property type="molecule type" value="Genomic_DNA"/>
</dbReference>
<evidence type="ECO:0000313" key="6">
    <source>
        <dbReference type="EMBL" id="SAK77165.1"/>
    </source>
</evidence>
<name>A0A158C489_9BURK</name>
<evidence type="ECO:0000256" key="1">
    <source>
        <dbReference type="ARBA" id="ARBA00022692"/>
    </source>
</evidence>
<feature type="transmembrane region" description="Helical" evidence="4">
    <location>
        <begin position="17"/>
        <end position="35"/>
    </location>
</feature>
<keyword evidence="7" id="KW-1185">Reference proteome</keyword>
<feature type="transmembrane region" description="Helical" evidence="4">
    <location>
        <begin position="352"/>
        <end position="375"/>
    </location>
</feature>
<dbReference type="PANTHER" id="PTHR23521:SF3">
    <property type="entry name" value="MFS TRANSPORTER"/>
    <property type="match status" value="1"/>
</dbReference>
<feature type="transmembrane region" description="Helical" evidence="4">
    <location>
        <begin position="55"/>
        <end position="75"/>
    </location>
</feature>
<dbReference type="AlphaFoldDB" id="A0A158C489"/>
<dbReference type="STRING" id="1777141.AWB80_04577"/>
<feature type="transmembrane region" description="Helical" evidence="4">
    <location>
        <begin position="145"/>
        <end position="163"/>
    </location>
</feature>
<evidence type="ECO:0000256" key="2">
    <source>
        <dbReference type="ARBA" id="ARBA00022989"/>
    </source>
</evidence>
<keyword evidence="2 4" id="KW-1133">Transmembrane helix</keyword>
<feature type="transmembrane region" description="Helical" evidence="4">
    <location>
        <begin position="320"/>
        <end position="340"/>
    </location>
</feature>
<proteinExistence type="predicted"/>
<dbReference type="GO" id="GO:0022857">
    <property type="term" value="F:transmembrane transporter activity"/>
    <property type="evidence" value="ECO:0007669"/>
    <property type="project" value="InterPro"/>
</dbReference>
<comment type="caution">
    <text evidence="6">The sequence shown here is derived from an EMBL/GenBank/DDBJ whole genome shotgun (WGS) entry which is preliminary data.</text>
</comment>
<organism evidence="6 7">
    <name type="scientific">Caballeronia pedi</name>
    <dbReference type="NCBI Taxonomy" id="1777141"/>
    <lineage>
        <taxon>Bacteria</taxon>
        <taxon>Pseudomonadati</taxon>
        <taxon>Pseudomonadota</taxon>
        <taxon>Betaproteobacteria</taxon>
        <taxon>Burkholderiales</taxon>
        <taxon>Burkholderiaceae</taxon>
        <taxon>Caballeronia</taxon>
    </lineage>
</organism>
<feature type="domain" description="Major facilitator superfamily (MFS) profile" evidence="5">
    <location>
        <begin position="16"/>
        <end position="416"/>
    </location>
</feature>
<protein>
    <submittedName>
        <fullName evidence="6">Major facilitator transporter</fullName>
    </submittedName>
</protein>
<keyword evidence="1 4" id="KW-0812">Transmembrane</keyword>
<dbReference type="GO" id="GO:0005886">
    <property type="term" value="C:plasma membrane"/>
    <property type="evidence" value="ECO:0007669"/>
    <property type="project" value="TreeGrafter"/>
</dbReference>
<dbReference type="CDD" id="cd06174">
    <property type="entry name" value="MFS"/>
    <property type="match status" value="1"/>
</dbReference>
<keyword evidence="3 4" id="KW-0472">Membrane</keyword>